<gene>
    <name evidence="1" type="ORF">E4191_10110</name>
</gene>
<dbReference type="AlphaFoldDB" id="A0A4V1BJ46"/>
<reference evidence="2" key="1">
    <citation type="submission" date="2019-03" db="EMBL/GenBank/DDBJ databases">
        <authorList>
            <person name="Li J."/>
        </authorList>
    </citation>
    <scope>NUCLEOTIDE SEQUENCE [LARGE SCALE GENOMIC DNA]</scope>
    <source>
        <strain evidence="2">2251</strain>
    </source>
</reference>
<dbReference type="RefSeq" id="WP_139615473.1">
    <property type="nucleotide sequence ID" value="NZ_CP038439.1"/>
</dbReference>
<name>A0A4V1BJ46_9RHOB</name>
<sequence>MRGRAMADEPTSRMATAGNRWFRHLGAPVTTARKILRRRLTFAVPAPASWGHLTSEINTAAATAVWLRVA</sequence>
<organism evidence="1 2">
    <name type="scientific">Paracoccus liaowanqingii</name>
    <dbReference type="NCBI Taxonomy" id="2560053"/>
    <lineage>
        <taxon>Bacteria</taxon>
        <taxon>Pseudomonadati</taxon>
        <taxon>Pseudomonadota</taxon>
        <taxon>Alphaproteobacteria</taxon>
        <taxon>Rhodobacterales</taxon>
        <taxon>Paracoccaceae</taxon>
        <taxon>Paracoccus</taxon>
    </lineage>
</organism>
<evidence type="ECO:0000313" key="1">
    <source>
        <dbReference type="EMBL" id="QBX35022.2"/>
    </source>
</evidence>
<protein>
    <submittedName>
        <fullName evidence="1">Uncharacterized protein</fullName>
    </submittedName>
</protein>
<proteinExistence type="predicted"/>
<dbReference type="KEGG" id="plia:E4191_10110"/>
<dbReference type="EMBL" id="CP038439">
    <property type="protein sequence ID" value="QBX35022.2"/>
    <property type="molecule type" value="Genomic_DNA"/>
</dbReference>
<accession>A0A4V1BJ46</accession>
<dbReference type="Proteomes" id="UP000296374">
    <property type="component" value="Chromosome"/>
</dbReference>
<evidence type="ECO:0000313" key="2">
    <source>
        <dbReference type="Proteomes" id="UP000296374"/>
    </source>
</evidence>